<accession>A0A0N5BWV4</accession>
<keyword evidence="7" id="KW-1185">Reference proteome</keyword>
<organism evidence="7 8">
    <name type="scientific">Strongyloides papillosus</name>
    <name type="common">Intestinal threadworm</name>
    <dbReference type="NCBI Taxonomy" id="174720"/>
    <lineage>
        <taxon>Eukaryota</taxon>
        <taxon>Metazoa</taxon>
        <taxon>Ecdysozoa</taxon>
        <taxon>Nematoda</taxon>
        <taxon>Chromadorea</taxon>
        <taxon>Rhabditida</taxon>
        <taxon>Tylenchina</taxon>
        <taxon>Panagrolaimomorpha</taxon>
        <taxon>Strongyloidoidea</taxon>
        <taxon>Strongyloididae</taxon>
        <taxon>Strongyloides</taxon>
    </lineage>
</organism>
<evidence type="ECO:0000256" key="3">
    <source>
        <dbReference type="ARBA" id="ARBA00022692"/>
    </source>
</evidence>
<evidence type="ECO:0000256" key="6">
    <source>
        <dbReference type="RuleBase" id="RU280813"/>
    </source>
</evidence>
<dbReference type="PANTHER" id="PTHR31552">
    <property type="entry name" value="SERPENTINE RECEPTOR CLASS GAMMA"/>
    <property type="match status" value="1"/>
</dbReference>
<keyword evidence="3 6" id="KW-0812">Transmembrane</keyword>
<keyword evidence="5 6" id="KW-0472">Membrane</keyword>
<proteinExistence type="inferred from homology"/>
<dbReference type="GO" id="GO:0016020">
    <property type="term" value="C:membrane"/>
    <property type="evidence" value="ECO:0007669"/>
    <property type="project" value="UniProtKB-SubCell"/>
</dbReference>
<dbReference type="WBParaSite" id="SPAL_0001029300.1">
    <property type="protein sequence ID" value="SPAL_0001029300.1"/>
    <property type="gene ID" value="SPAL_0001029300"/>
</dbReference>
<dbReference type="PANTHER" id="PTHR31552:SF8">
    <property type="entry name" value="SERPENTINE RECEPTOR CLASS GAMMA"/>
    <property type="match status" value="1"/>
</dbReference>
<evidence type="ECO:0000313" key="8">
    <source>
        <dbReference type="WBParaSite" id="SPAL_0001029300.1"/>
    </source>
</evidence>
<evidence type="ECO:0000256" key="4">
    <source>
        <dbReference type="ARBA" id="ARBA00022989"/>
    </source>
</evidence>
<dbReference type="Pfam" id="PF02118">
    <property type="entry name" value="Srg"/>
    <property type="match status" value="1"/>
</dbReference>
<dbReference type="AlphaFoldDB" id="A0A0N5BWV4"/>
<keyword evidence="4 6" id="KW-1133">Transmembrane helix</keyword>
<comment type="caution">
    <text evidence="6">Lacks conserved residue(s) required for the propagation of feature annotation.</text>
</comment>
<reference evidence="8" key="1">
    <citation type="submission" date="2017-02" db="UniProtKB">
        <authorList>
            <consortium name="WormBaseParasite"/>
        </authorList>
    </citation>
    <scope>IDENTIFICATION</scope>
</reference>
<evidence type="ECO:0000256" key="5">
    <source>
        <dbReference type="ARBA" id="ARBA00023136"/>
    </source>
</evidence>
<evidence type="ECO:0000313" key="7">
    <source>
        <dbReference type="Proteomes" id="UP000046392"/>
    </source>
</evidence>
<feature type="transmembrane region" description="Helical" evidence="6">
    <location>
        <begin position="234"/>
        <end position="255"/>
    </location>
</feature>
<feature type="transmembrane region" description="Helical" evidence="6">
    <location>
        <begin position="6"/>
        <end position="30"/>
    </location>
</feature>
<dbReference type="GO" id="GO:0007606">
    <property type="term" value="P:sensory perception of chemical stimulus"/>
    <property type="evidence" value="ECO:0007669"/>
    <property type="project" value="UniProtKB-UniRule"/>
</dbReference>
<comment type="subcellular location">
    <subcellularLocation>
        <location evidence="1">Membrane</location>
        <topology evidence="1">Multi-pass membrane protein</topology>
    </subcellularLocation>
</comment>
<comment type="similarity">
    <text evidence="2 6">Belongs to the nematode receptor-like protein srg family.</text>
</comment>
<sequence>MIYQNIIFICAAIFEIPSLLLLIAIQVILILPSMKNKFNSTFYSLLFWNGIIDILSYIAFTLHHRFPNYGIFLNIYYNFYLNKTDVRVLEFLRSWSNIGQLIGTFFLSVNRFTSLKFPIKHKFIWEKFLPISLFLMFGLSIFLTWPILCDSMCYVLQNSSDINIGFRAKWLSNNAAWYNSFLVTSMLSFIFLATGLIVNMSTLLILIKMSKETNKITTQGNGKNKFNFVRERNFFLTALIGFIGQLILGIDNYVSGYFNETKQYSNFYIMVMIFPIVNDLTIFPSAWLLLYVSSPIRNILLNLFKKKKSIEIAIQYKRSTMLV</sequence>
<feature type="transmembrane region" description="Helical" evidence="6">
    <location>
        <begin position="133"/>
        <end position="157"/>
    </location>
</feature>
<protein>
    <recommendedName>
        <fullName evidence="6">Serpentine receptor class gamma</fullName>
    </recommendedName>
</protein>
<evidence type="ECO:0000256" key="2">
    <source>
        <dbReference type="ARBA" id="ARBA00005692"/>
    </source>
</evidence>
<name>A0A0N5BWV4_STREA</name>
<dbReference type="Proteomes" id="UP000046392">
    <property type="component" value="Unplaced"/>
</dbReference>
<dbReference type="SUPFAM" id="SSF81321">
    <property type="entry name" value="Family A G protein-coupled receptor-like"/>
    <property type="match status" value="1"/>
</dbReference>
<dbReference type="InterPro" id="IPR000609">
    <property type="entry name" value="7TM_GPCR_serpentine_rcpt_Srg"/>
</dbReference>
<feature type="transmembrane region" description="Helical" evidence="6">
    <location>
        <begin position="267"/>
        <end position="292"/>
    </location>
</feature>
<feature type="transmembrane region" description="Helical" evidence="6">
    <location>
        <begin position="42"/>
        <end position="60"/>
    </location>
</feature>
<dbReference type="GO" id="GO:0004888">
    <property type="term" value="F:transmembrane signaling receptor activity"/>
    <property type="evidence" value="ECO:0007669"/>
    <property type="project" value="InterPro"/>
</dbReference>
<evidence type="ECO:0000256" key="1">
    <source>
        <dbReference type="ARBA" id="ARBA00004141"/>
    </source>
</evidence>
<feature type="transmembrane region" description="Helical" evidence="6">
    <location>
        <begin position="177"/>
        <end position="207"/>
    </location>
</feature>